<evidence type="ECO:0000313" key="9">
    <source>
        <dbReference type="Proteomes" id="UP000193648"/>
    </source>
</evidence>
<dbReference type="Gene3D" id="3.40.50.720">
    <property type="entry name" value="NAD(P)-binding Rossmann-like Domain"/>
    <property type="match status" value="1"/>
</dbReference>
<sequence>MTVSNTKVSEDTSVTFTGWASTGDLTVKPYSYHPQPLRPEDVEIEITHCGICASDTHTINGDWGPLKHGPCIAGHELVGKVIVAGKSSRHQVGDIVGAGGLIEACGQCNECKKDLDQFCKKKTFIFDDTYKNGRNGISYGGFADRIRLDSKFVYKIPPQILPAEAGPLMCAGLTTYTPLKHLGAGPGKKVGIIGIGGLGHLGIQWARAMNCDEVVAISTGESKRKEAKQLGATRFLNFSKPEEIKAAAELLDIVLCTGLPDDADWGQYLSLVANHGKFVVLCVPNKPICVPGLPLIYRDVAVVGSLIGSRKDNEDMLQFAAEKNVRPWIEKMPMSDANAALKHSKEGRPRYRVVMETVAASRL</sequence>
<dbReference type="PANTHER" id="PTHR42683">
    <property type="entry name" value="ALDEHYDE REDUCTASE"/>
    <property type="match status" value="1"/>
</dbReference>
<dbReference type="STRING" id="64571.A0A1Y2GPU4"/>
<comment type="similarity">
    <text evidence="5">Belongs to the zinc-containing alcohol dehydrogenase family.</text>
</comment>
<dbReference type="RefSeq" id="XP_021882107.1">
    <property type="nucleotide sequence ID" value="XM_022021993.1"/>
</dbReference>
<feature type="domain" description="Alcohol dehydrogenase-like N-terminal" evidence="7">
    <location>
        <begin position="39"/>
        <end position="157"/>
    </location>
</feature>
<keyword evidence="3 5" id="KW-0862">Zinc</keyword>
<dbReference type="InterPro" id="IPR047109">
    <property type="entry name" value="CAD-like"/>
</dbReference>
<dbReference type="InterPro" id="IPR036291">
    <property type="entry name" value="NAD(P)-bd_dom_sf"/>
</dbReference>
<dbReference type="InParanoid" id="A0A1Y2GPU4"/>
<dbReference type="FunFam" id="3.40.50.720:FF:000022">
    <property type="entry name" value="Cinnamyl alcohol dehydrogenase"/>
    <property type="match status" value="1"/>
</dbReference>
<dbReference type="SUPFAM" id="SSF51735">
    <property type="entry name" value="NAD(P)-binding Rossmann-fold domains"/>
    <property type="match status" value="1"/>
</dbReference>
<evidence type="ECO:0000256" key="2">
    <source>
        <dbReference type="ARBA" id="ARBA00022723"/>
    </source>
</evidence>
<dbReference type="Pfam" id="PF00107">
    <property type="entry name" value="ADH_zinc_N"/>
    <property type="match status" value="1"/>
</dbReference>
<proteinExistence type="inferred from homology"/>
<name>A0A1Y2GPU4_9FUNG</name>
<keyword evidence="9" id="KW-1185">Reference proteome</keyword>
<dbReference type="FunCoup" id="A0A1Y2GPU4">
    <property type="interactions" value="320"/>
</dbReference>
<protein>
    <recommendedName>
        <fullName evidence="10">Chaperonin 10-like protein</fullName>
    </recommendedName>
</protein>
<feature type="domain" description="Alcohol dehydrogenase-like C-terminal" evidence="6">
    <location>
        <begin position="197"/>
        <end position="321"/>
    </location>
</feature>
<dbReference type="GO" id="GO:0016616">
    <property type="term" value="F:oxidoreductase activity, acting on the CH-OH group of donors, NAD or NADP as acceptor"/>
    <property type="evidence" value="ECO:0007669"/>
    <property type="project" value="InterPro"/>
</dbReference>
<dbReference type="GeneID" id="33563837"/>
<keyword evidence="2 5" id="KW-0479">Metal-binding</keyword>
<organism evidence="8 9">
    <name type="scientific">Lobosporangium transversale</name>
    <dbReference type="NCBI Taxonomy" id="64571"/>
    <lineage>
        <taxon>Eukaryota</taxon>
        <taxon>Fungi</taxon>
        <taxon>Fungi incertae sedis</taxon>
        <taxon>Mucoromycota</taxon>
        <taxon>Mortierellomycotina</taxon>
        <taxon>Mortierellomycetes</taxon>
        <taxon>Mortierellales</taxon>
        <taxon>Mortierellaceae</taxon>
        <taxon>Lobosporangium</taxon>
    </lineage>
</organism>
<dbReference type="InterPro" id="IPR013149">
    <property type="entry name" value="ADH-like_C"/>
</dbReference>
<dbReference type="Pfam" id="PF08240">
    <property type="entry name" value="ADH_N"/>
    <property type="match status" value="1"/>
</dbReference>
<evidence type="ECO:0000259" key="7">
    <source>
        <dbReference type="Pfam" id="PF08240"/>
    </source>
</evidence>
<evidence type="ECO:0000313" key="8">
    <source>
        <dbReference type="EMBL" id="ORZ18312.1"/>
    </source>
</evidence>
<dbReference type="AlphaFoldDB" id="A0A1Y2GPU4"/>
<dbReference type="EMBL" id="MCFF01000015">
    <property type="protein sequence ID" value="ORZ18312.1"/>
    <property type="molecule type" value="Genomic_DNA"/>
</dbReference>
<dbReference type="Gene3D" id="3.90.180.10">
    <property type="entry name" value="Medium-chain alcohol dehydrogenases, catalytic domain"/>
    <property type="match status" value="1"/>
</dbReference>
<dbReference type="InterPro" id="IPR002328">
    <property type="entry name" value="ADH_Zn_CS"/>
</dbReference>
<gene>
    <name evidence="8" type="ORF">BCR41DRAFT_335598</name>
</gene>
<dbReference type="Proteomes" id="UP000193648">
    <property type="component" value="Unassembled WGS sequence"/>
</dbReference>
<dbReference type="CDD" id="cd05283">
    <property type="entry name" value="CAD1"/>
    <property type="match status" value="1"/>
</dbReference>
<dbReference type="OrthoDB" id="1879366at2759"/>
<evidence type="ECO:0008006" key="10">
    <source>
        <dbReference type="Google" id="ProtNLM"/>
    </source>
</evidence>
<comment type="cofactor">
    <cofactor evidence="1 5">
        <name>Zn(2+)</name>
        <dbReference type="ChEBI" id="CHEBI:29105"/>
    </cofactor>
</comment>
<evidence type="ECO:0000259" key="6">
    <source>
        <dbReference type="Pfam" id="PF00107"/>
    </source>
</evidence>
<keyword evidence="4" id="KW-0560">Oxidoreductase</keyword>
<dbReference type="InterPro" id="IPR013154">
    <property type="entry name" value="ADH-like_N"/>
</dbReference>
<accession>A0A1Y2GPU4</accession>
<dbReference type="SUPFAM" id="SSF50129">
    <property type="entry name" value="GroES-like"/>
    <property type="match status" value="1"/>
</dbReference>
<evidence type="ECO:0000256" key="3">
    <source>
        <dbReference type="ARBA" id="ARBA00022833"/>
    </source>
</evidence>
<reference evidence="8 9" key="1">
    <citation type="submission" date="2016-07" db="EMBL/GenBank/DDBJ databases">
        <title>Pervasive Adenine N6-methylation of Active Genes in Fungi.</title>
        <authorList>
            <consortium name="DOE Joint Genome Institute"/>
            <person name="Mondo S.J."/>
            <person name="Dannebaum R.O."/>
            <person name="Kuo R.C."/>
            <person name="Labutti K."/>
            <person name="Haridas S."/>
            <person name="Kuo A."/>
            <person name="Salamov A."/>
            <person name="Ahrendt S.R."/>
            <person name="Lipzen A."/>
            <person name="Sullivan W."/>
            <person name="Andreopoulos W.B."/>
            <person name="Clum A."/>
            <person name="Lindquist E."/>
            <person name="Daum C."/>
            <person name="Ramamoorthy G.K."/>
            <person name="Gryganskyi A."/>
            <person name="Culley D."/>
            <person name="Magnuson J.K."/>
            <person name="James T.Y."/>
            <person name="O'Malley M.A."/>
            <person name="Stajich J.E."/>
            <person name="Spatafora J.W."/>
            <person name="Visel A."/>
            <person name="Grigoriev I.V."/>
        </authorList>
    </citation>
    <scope>NUCLEOTIDE SEQUENCE [LARGE SCALE GENOMIC DNA]</scope>
    <source>
        <strain evidence="8 9">NRRL 3116</strain>
    </source>
</reference>
<dbReference type="InterPro" id="IPR011032">
    <property type="entry name" value="GroES-like_sf"/>
</dbReference>
<evidence type="ECO:0000256" key="1">
    <source>
        <dbReference type="ARBA" id="ARBA00001947"/>
    </source>
</evidence>
<evidence type="ECO:0000256" key="5">
    <source>
        <dbReference type="RuleBase" id="RU361277"/>
    </source>
</evidence>
<comment type="caution">
    <text evidence="8">The sequence shown here is derived from an EMBL/GenBank/DDBJ whole genome shotgun (WGS) entry which is preliminary data.</text>
</comment>
<dbReference type="PROSITE" id="PS00059">
    <property type="entry name" value="ADH_ZINC"/>
    <property type="match status" value="1"/>
</dbReference>
<evidence type="ECO:0000256" key="4">
    <source>
        <dbReference type="ARBA" id="ARBA00023002"/>
    </source>
</evidence>
<dbReference type="GO" id="GO:0008270">
    <property type="term" value="F:zinc ion binding"/>
    <property type="evidence" value="ECO:0007669"/>
    <property type="project" value="InterPro"/>
</dbReference>